<sequence length="72" mass="7894">MLRTDPIAGTAKISCDSCPDSLESVMDADPRAASAKAVRIAKIARWLIERHAGTWQHFCPACRRSRDKGALL</sequence>
<dbReference type="OrthoDB" id="8100969at2"/>
<organism evidence="1 2">
    <name type="scientific">Rhizobium chutanense</name>
    <dbReference type="NCBI Taxonomy" id="2035448"/>
    <lineage>
        <taxon>Bacteria</taxon>
        <taxon>Pseudomonadati</taxon>
        <taxon>Pseudomonadota</taxon>
        <taxon>Alphaproteobacteria</taxon>
        <taxon>Hyphomicrobiales</taxon>
        <taxon>Rhizobiaceae</taxon>
        <taxon>Rhizobium/Agrobacterium group</taxon>
        <taxon>Rhizobium</taxon>
    </lineage>
</organism>
<dbReference type="RefSeq" id="WP_126908953.1">
    <property type="nucleotide sequence ID" value="NZ_ML133755.1"/>
</dbReference>
<gene>
    <name evidence="1" type="ORF">EFR84_11260</name>
</gene>
<dbReference type="AlphaFoldDB" id="A0A432P3P6"/>
<protein>
    <submittedName>
        <fullName evidence="1">Uncharacterized protein</fullName>
    </submittedName>
</protein>
<proteinExistence type="predicted"/>
<evidence type="ECO:0000313" key="2">
    <source>
        <dbReference type="Proteomes" id="UP000278081"/>
    </source>
</evidence>
<name>A0A432P3P6_9HYPH</name>
<reference evidence="1 2" key="1">
    <citation type="submission" date="2018-11" db="EMBL/GenBank/DDBJ databases">
        <title>Rhizobium chutanense sp. nov., isolated from root nodules of Phaseolus vulgaris in China.</title>
        <authorList>
            <person name="Huo Y."/>
        </authorList>
    </citation>
    <scope>NUCLEOTIDE SEQUENCE [LARGE SCALE GENOMIC DNA]</scope>
    <source>
        <strain evidence="1 2">C16</strain>
    </source>
</reference>
<dbReference type="EMBL" id="RJTJ01000008">
    <property type="protein sequence ID" value="RUM06772.1"/>
    <property type="molecule type" value="Genomic_DNA"/>
</dbReference>
<evidence type="ECO:0000313" key="1">
    <source>
        <dbReference type="EMBL" id="RUM06772.1"/>
    </source>
</evidence>
<dbReference type="Proteomes" id="UP000278081">
    <property type="component" value="Unassembled WGS sequence"/>
</dbReference>
<comment type="caution">
    <text evidence="1">The sequence shown here is derived from an EMBL/GenBank/DDBJ whole genome shotgun (WGS) entry which is preliminary data.</text>
</comment>
<accession>A0A432P3P6</accession>